<dbReference type="Proteomes" id="UP001597138">
    <property type="component" value="Unassembled WGS sequence"/>
</dbReference>
<sequence>MLSKTTKYFVYKNHFCYFIIVAFILFSNHLTAQIDTIFFNSKWKTTTKDSAVYYRIKPIKIKTTKAIGHKIQYVDSLYLIKDYYVKNNVLQFEGYTKDAEGNNNAGKAKWFNEDGSLSYSRDFDKPAPGTFRVPIPPMTYINYSVANKSLLTAGLEFCLDCKHEDKLFLGIGYGITNSYNGNYYGLPDLHLSYNKDFLFLKAGSSHKNAYALGGFTFLNLIDLGFGYSFPFNKDKIPTYKGFTTSITLRLSRSQRAYQKFNVIQ</sequence>
<organism evidence="1 2">
    <name type="scientific">Flavobacterium artemisiae</name>
    <dbReference type="NCBI Taxonomy" id="2126556"/>
    <lineage>
        <taxon>Bacteria</taxon>
        <taxon>Pseudomonadati</taxon>
        <taxon>Bacteroidota</taxon>
        <taxon>Flavobacteriia</taxon>
        <taxon>Flavobacteriales</taxon>
        <taxon>Flavobacteriaceae</taxon>
        <taxon>Flavobacterium</taxon>
    </lineage>
</organism>
<comment type="caution">
    <text evidence="1">The sequence shown here is derived from an EMBL/GenBank/DDBJ whole genome shotgun (WGS) entry which is preliminary data.</text>
</comment>
<accession>A0ABW4HEA0</accession>
<keyword evidence="2" id="KW-1185">Reference proteome</keyword>
<dbReference type="EMBL" id="JBHUDZ010000012">
    <property type="protein sequence ID" value="MFD1603746.1"/>
    <property type="molecule type" value="Genomic_DNA"/>
</dbReference>
<proteinExistence type="predicted"/>
<evidence type="ECO:0000313" key="1">
    <source>
        <dbReference type="EMBL" id="MFD1603746.1"/>
    </source>
</evidence>
<protein>
    <submittedName>
        <fullName evidence="1">Uncharacterized protein</fullName>
    </submittedName>
</protein>
<name>A0ABW4HEA0_9FLAO</name>
<reference evidence="2" key="1">
    <citation type="journal article" date="2019" name="Int. J. Syst. Evol. Microbiol.">
        <title>The Global Catalogue of Microorganisms (GCM) 10K type strain sequencing project: providing services to taxonomists for standard genome sequencing and annotation.</title>
        <authorList>
            <consortium name="The Broad Institute Genomics Platform"/>
            <consortium name="The Broad Institute Genome Sequencing Center for Infectious Disease"/>
            <person name="Wu L."/>
            <person name="Ma J."/>
        </authorList>
    </citation>
    <scope>NUCLEOTIDE SEQUENCE [LARGE SCALE GENOMIC DNA]</scope>
    <source>
        <strain evidence="2">CCUG 70865</strain>
    </source>
</reference>
<evidence type="ECO:0000313" key="2">
    <source>
        <dbReference type="Proteomes" id="UP001597138"/>
    </source>
</evidence>
<dbReference type="RefSeq" id="WP_379814916.1">
    <property type="nucleotide sequence ID" value="NZ_JBHUDZ010000012.1"/>
</dbReference>
<gene>
    <name evidence="1" type="ORF">ACFSC2_13455</name>
</gene>